<dbReference type="GO" id="GO:0046872">
    <property type="term" value="F:metal ion binding"/>
    <property type="evidence" value="ECO:0007669"/>
    <property type="project" value="UniProtKB-KW"/>
</dbReference>
<dbReference type="SUPFAM" id="SSF56281">
    <property type="entry name" value="Metallo-hydrolase/oxidoreductase"/>
    <property type="match status" value="1"/>
</dbReference>
<organism evidence="6 7">
    <name type="scientific">Termitidicoccus mucosus</name>
    <dbReference type="NCBI Taxonomy" id="1184151"/>
    <lineage>
        <taxon>Bacteria</taxon>
        <taxon>Pseudomonadati</taxon>
        <taxon>Verrucomicrobiota</taxon>
        <taxon>Opitutia</taxon>
        <taxon>Opitutales</taxon>
        <taxon>Opitutaceae</taxon>
        <taxon>Termitidicoccus</taxon>
    </lineage>
</organism>
<dbReference type="Proteomes" id="UP000078486">
    <property type="component" value="Unassembled WGS sequence"/>
</dbReference>
<protein>
    <submittedName>
        <fullName evidence="6">MBL fold metallo-hydrolase</fullName>
    </submittedName>
</protein>
<proteinExistence type="predicted"/>
<dbReference type="AlphaFoldDB" id="A0A178IG32"/>
<dbReference type="PANTHER" id="PTHR46233:SF3">
    <property type="entry name" value="HYDROXYACYLGLUTATHIONE HYDROLASE GLOC"/>
    <property type="match status" value="1"/>
</dbReference>
<comment type="caution">
    <text evidence="6">The sequence shown here is derived from an EMBL/GenBank/DDBJ whole genome shotgun (WGS) entry which is preliminary data.</text>
</comment>
<dbReference type="OrthoDB" id="9802248at2"/>
<evidence type="ECO:0000256" key="3">
    <source>
        <dbReference type="ARBA" id="ARBA00022801"/>
    </source>
</evidence>
<dbReference type="InterPro" id="IPR051453">
    <property type="entry name" value="MBL_Glyoxalase_II"/>
</dbReference>
<dbReference type="SMART" id="SM00849">
    <property type="entry name" value="Lactamase_B"/>
    <property type="match status" value="1"/>
</dbReference>
<evidence type="ECO:0000259" key="5">
    <source>
        <dbReference type="SMART" id="SM00849"/>
    </source>
</evidence>
<evidence type="ECO:0000256" key="4">
    <source>
        <dbReference type="ARBA" id="ARBA00022833"/>
    </source>
</evidence>
<dbReference type="Pfam" id="PF00753">
    <property type="entry name" value="Lactamase_B"/>
    <property type="match status" value="1"/>
</dbReference>
<keyword evidence="7" id="KW-1185">Reference proteome</keyword>
<name>A0A178IG32_9BACT</name>
<evidence type="ECO:0000313" key="7">
    <source>
        <dbReference type="Proteomes" id="UP000078486"/>
    </source>
</evidence>
<evidence type="ECO:0000256" key="1">
    <source>
        <dbReference type="ARBA" id="ARBA00001947"/>
    </source>
</evidence>
<dbReference type="InterPro" id="IPR036866">
    <property type="entry name" value="RibonucZ/Hydroxyglut_hydro"/>
</dbReference>
<dbReference type="GO" id="GO:0016787">
    <property type="term" value="F:hydrolase activity"/>
    <property type="evidence" value="ECO:0007669"/>
    <property type="project" value="UniProtKB-KW"/>
</dbReference>
<gene>
    <name evidence="6" type="ORF">AW736_21200</name>
</gene>
<evidence type="ECO:0000313" key="6">
    <source>
        <dbReference type="EMBL" id="OAM88059.1"/>
    </source>
</evidence>
<dbReference type="RefSeq" id="WP_068772395.1">
    <property type="nucleotide sequence ID" value="NZ_CP109796.1"/>
</dbReference>
<dbReference type="Gene3D" id="3.60.15.10">
    <property type="entry name" value="Ribonuclease Z/Hydroxyacylglutathione hydrolase-like"/>
    <property type="match status" value="1"/>
</dbReference>
<accession>A0A178IG32</accession>
<dbReference type="STRING" id="1184151.AW736_21200"/>
<feature type="domain" description="Metallo-beta-lactamase" evidence="5">
    <location>
        <begin position="96"/>
        <end position="256"/>
    </location>
</feature>
<comment type="cofactor">
    <cofactor evidence="1">
        <name>Zn(2+)</name>
        <dbReference type="ChEBI" id="CHEBI:29105"/>
    </cofactor>
</comment>
<sequence>MARIPLEDNYDDVVNKAQRGLGISDEDLARRAEVSAEDLAALKSGAFNEAVARRVARHLKLHPDSLVQLAKKTWYPAQPVFPAGFAAFNTAYGDMTVNSYLVWDARSRHAAAFDTGADCGEMLEFLRAERLALHYIFLTHTHEDHIADLPRLAGETRAGVWASEREPSGFPGARTFGENTHFHLGALTIKTLFTWGHSPGGTTYYITGLSHSLAIVGDSLFSCSMGGSRSAYAAALDNNFKKILPLPNNTVLACGHGPITTVAQEKKNNPFFAR</sequence>
<evidence type="ECO:0000256" key="2">
    <source>
        <dbReference type="ARBA" id="ARBA00022723"/>
    </source>
</evidence>
<dbReference type="InterPro" id="IPR001279">
    <property type="entry name" value="Metallo-B-lactamas"/>
</dbReference>
<keyword evidence="2" id="KW-0479">Metal-binding</keyword>
<reference evidence="6 7" key="1">
    <citation type="submission" date="2016-01" db="EMBL/GenBank/DDBJ databases">
        <title>High potential of lignocellulose degradation of a new Verrucomicrobia species.</title>
        <authorList>
            <person name="Wang Y."/>
            <person name="Shi Y."/>
            <person name="Qiu Z."/>
            <person name="Liu S."/>
            <person name="Yang H."/>
        </authorList>
    </citation>
    <scope>NUCLEOTIDE SEQUENCE [LARGE SCALE GENOMIC DNA]</scope>
    <source>
        <strain evidence="6 7">TSB47</strain>
    </source>
</reference>
<keyword evidence="4" id="KW-0862">Zinc</keyword>
<dbReference type="EMBL" id="LRRQ01000149">
    <property type="protein sequence ID" value="OAM88059.1"/>
    <property type="molecule type" value="Genomic_DNA"/>
</dbReference>
<dbReference type="PANTHER" id="PTHR46233">
    <property type="entry name" value="HYDROXYACYLGLUTATHIONE HYDROLASE GLOC"/>
    <property type="match status" value="1"/>
</dbReference>
<keyword evidence="3 6" id="KW-0378">Hydrolase</keyword>